<comment type="caution">
    <text evidence="3">The sequence shown here is derived from an EMBL/GenBank/DDBJ whole genome shotgun (WGS) entry which is preliminary data.</text>
</comment>
<protein>
    <submittedName>
        <fullName evidence="3">GIP protein</fullName>
    </submittedName>
</protein>
<dbReference type="EMBL" id="CAJNDS010000085">
    <property type="protein sequence ID" value="CAE6949545.1"/>
    <property type="molecule type" value="Genomic_DNA"/>
</dbReference>
<dbReference type="OrthoDB" id="3344688at2759"/>
<accession>A0A812HFP0</accession>
<feature type="compositionally biased region" description="Polar residues" evidence="2">
    <location>
        <begin position="834"/>
        <end position="846"/>
    </location>
</feature>
<keyword evidence="4" id="KW-1185">Reference proteome</keyword>
<evidence type="ECO:0000313" key="4">
    <source>
        <dbReference type="Proteomes" id="UP000604046"/>
    </source>
</evidence>
<evidence type="ECO:0000313" key="3">
    <source>
        <dbReference type="EMBL" id="CAE6949545.1"/>
    </source>
</evidence>
<evidence type="ECO:0000256" key="2">
    <source>
        <dbReference type="SAM" id="MobiDB-lite"/>
    </source>
</evidence>
<dbReference type="Proteomes" id="UP000604046">
    <property type="component" value="Unassembled WGS sequence"/>
</dbReference>
<feature type="region of interest" description="Disordered" evidence="2">
    <location>
        <begin position="757"/>
        <end position="848"/>
    </location>
</feature>
<name>A0A812HFP0_9DINO</name>
<evidence type="ECO:0000256" key="1">
    <source>
        <dbReference type="SAM" id="Coils"/>
    </source>
</evidence>
<proteinExistence type="predicted"/>
<feature type="coiled-coil region" evidence="1">
    <location>
        <begin position="1053"/>
        <end position="1080"/>
    </location>
</feature>
<sequence>MAAPAPSAPGPHEDQGVMSPTGARRAIDSRLEGETAGPRYDRHPAGNAMPNGVLSADVVRREDMVQASPGAASLESAPWPPAMTSRTEDVGPPGTFSCDSGLRQETSSVSAGNVGPTIPHLVARASTDNHPGGSQGGTALPVPSWMSRLGDYLRQASGQVETLTTTLTRSVGTDDASSASIPVELVQEEVRRQVEAALAGQKGRIVVYLMEIGPTQHRKCFMRIVVYLMEIGPTQHRKCFMRIVVYLMEIGPLSQLKCFMRIVVYLMEIGPLSQLKCFMRIVAYLMEIGPLSQLKCFMRIVAYLMEIGPLSQLKCFMKIVAYLMEIGPLSQHMHFVRIVVYLMEIGPPQHLMHFVRIVVYLMEIGPTQHLMHFVRIVVYLMEIGPLSLMHLVRIVVYLMEIGPTQHLMHFLRIVVYLMVVNQFRRCLGPMMVLVHRGAKLVPGQEVQEDMASLGTGQGMCMLVVMVPSDLPQRVRRQVVVEELWVRGDVAPAAPSSPSPMDIVLTGIGQLQQMLLKKGDGLDVDKASPNFPMLPDYTPESGAIDFQDWLYLVEQQVSAMAASAGEWWKQVMGSALEAYQEYQALSPIKRLGVKARLSEELQDGKYQKLAKKVAALLLAALPTGVRDELVAYRVQGTHQILFRLMAVYQPGGAQDRAQLLKQLEVSESPGTATDAVVALRRWYRLYQRALDLGVSLPDESVQVKSLGVLTKKVAETNQDFRFKVSLAKAELQIDTRPTSENVLKYFQHLLAECEQLGATGRKATPSQASEAPGPKLKGMQQQPSDAGNTTQRPKAKASPPPTNPTKPCSWFTTDDGCRNGKNCSPSVPAGDATREQPSSLTPSTSNKIDTEQVAAMLSETNKMLKALTSTQAQGSGTGSASSAPSDPLGVIQRQLEDLRRLRMLVVLPERVGNEDFRVKMDVYERLLQTEPEAVEKDSEEKMALLDSGASHAFRVAVDDREVEQGKLVKVALANDDHVVLSQNAGGTLLSSPSTNPSGGGTTLPMGQLVQLLGCTVRWSPTRLEVRHPIHGKLRVKVNHFCPELTEVSALQLIKELEEKRVGEFTKTLEDMERQLKEIELSGCGDRGWEQHLMDLVETGARTSFCGFIQKVPYLQGVTPEAFATIPEEFPVTNKEGWRLLKGIVE</sequence>
<organism evidence="3 4">
    <name type="scientific">Symbiodinium natans</name>
    <dbReference type="NCBI Taxonomy" id="878477"/>
    <lineage>
        <taxon>Eukaryota</taxon>
        <taxon>Sar</taxon>
        <taxon>Alveolata</taxon>
        <taxon>Dinophyceae</taxon>
        <taxon>Suessiales</taxon>
        <taxon>Symbiodiniaceae</taxon>
        <taxon>Symbiodinium</taxon>
    </lineage>
</organism>
<dbReference type="AlphaFoldDB" id="A0A812HFP0"/>
<reference evidence="3" key="1">
    <citation type="submission" date="2021-02" db="EMBL/GenBank/DDBJ databases">
        <authorList>
            <person name="Dougan E. K."/>
            <person name="Rhodes N."/>
            <person name="Thang M."/>
            <person name="Chan C."/>
        </authorList>
    </citation>
    <scope>NUCLEOTIDE SEQUENCE</scope>
</reference>
<feature type="region of interest" description="Disordered" evidence="2">
    <location>
        <begin position="67"/>
        <end position="117"/>
    </location>
</feature>
<gene>
    <name evidence="3" type="primary">GIP</name>
    <name evidence="3" type="ORF">SNAT2548_LOCUS1521</name>
</gene>
<keyword evidence="1" id="KW-0175">Coiled coil</keyword>
<feature type="compositionally biased region" description="Basic and acidic residues" evidence="2">
    <location>
        <begin position="25"/>
        <end position="44"/>
    </location>
</feature>
<feature type="compositionally biased region" description="Polar residues" evidence="2">
    <location>
        <begin position="778"/>
        <end position="791"/>
    </location>
</feature>
<feature type="region of interest" description="Disordered" evidence="2">
    <location>
        <begin position="1"/>
        <end position="49"/>
    </location>
</feature>